<feature type="binding site" evidence="3">
    <location>
        <position position="228"/>
    </location>
    <ligand>
        <name>a divalent metal cation</name>
        <dbReference type="ChEBI" id="CHEBI:60240"/>
        <label>2</label>
    </ligand>
</feature>
<feature type="binding site" evidence="3">
    <location>
        <position position="167"/>
    </location>
    <ligand>
        <name>a divalent metal cation</name>
        <dbReference type="ChEBI" id="CHEBI:60240"/>
        <label>1</label>
    </ligand>
</feature>
<dbReference type="InterPro" id="IPR001559">
    <property type="entry name" value="Phosphotriesterase"/>
</dbReference>
<feature type="binding site" evidence="3">
    <location>
        <position position="24"/>
    </location>
    <ligand>
        <name>a divalent metal cation</name>
        <dbReference type="ChEBI" id="CHEBI:60240"/>
        <label>1</label>
    </ligand>
</feature>
<keyword evidence="6" id="KW-1185">Reference proteome</keyword>
<comment type="cofactor">
    <cofactor evidence="3">
        <name>a divalent metal cation</name>
        <dbReference type="ChEBI" id="CHEBI:60240"/>
    </cofactor>
    <text evidence="3">Binds 2 divalent metal cations per subunit.</text>
</comment>
<dbReference type="OrthoDB" id="9998343at2759"/>
<dbReference type="Gene3D" id="3.20.20.140">
    <property type="entry name" value="Metal-dependent hydrolases"/>
    <property type="match status" value="1"/>
</dbReference>
<dbReference type="GO" id="GO:0008270">
    <property type="term" value="F:zinc ion binding"/>
    <property type="evidence" value="ECO:0007669"/>
    <property type="project" value="InterPro"/>
</dbReference>
<feature type="binding site" evidence="3">
    <location>
        <position position="296"/>
    </location>
    <ligand>
        <name>a divalent metal cation</name>
        <dbReference type="ChEBI" id="CHEBI:60240"/>
        <label>1</label>
    </ligand>
</feature>
<sequence length="347" mass="38814">MVKDKIETVLGPIDPKELQRTLTHEHVSMDYMKHLVPTSEAQQNMVNCPFTLGNLNWIRHNPYSHIPNLVLSNETDAVVDDLKSFKKAGGSTIVENSSFGLSRDVKKMKIISEQTGVNIVCGTGYYVERQLIDEMKAQSVEQMTQKIISEINNGIDNTNIKPGIIGEVGCSWPLTEVEKRSIRAAAIAQSQTQTPVMIHPGRNPAAPGEILRIFQEGGGDTSHTVMAHLDRTLLKDADLLEFAKHGTYLEYDLFGIEISYYQFGPKIDFPSDAQRMDKASLLISEGYGERLLFAHDIHTTHRLTKYGGHGFTHIFDQVVPKLLLKGIPQDAIDKILISNPKSWLTYT</sequence>
<evidence type="ECO:0000256" key="1">
    <source>
        <dbReference type="ARBA" id="ARBA00022723"/>
    </source>
</evidence>
<evidence type="ECO:0000313" key="6">
    <source>
        <dbReference type="Proteomes" id="UP001152795"/>
    </source>
</evidence>
<dbReference type="Pfam" id="PF02126">
    <property type="entry name" value="PTE"/>
    <property type="match status" value="1"/>
</dbReference>
<dbReference type="PROSITE" id="PS51347">
    <property type="entry name" value="PHOSPHOTRIESTERASE_2"/>
    <property type="match status" value="1"/>
</dbReference>
<protein>
    <submittedName>
        <fullName evidence="5">Phosphotriesterase-related</fullName>
    </submittedName>
</protein>
<accession>A0A7D9HFT5</accession>
<evidence type="ECO:0000256" key="3">
    <source>
        <dbReference type="PIRSR" id="PIRSR601559-52"/>
    </source>
</evidence>
<dbReference type="GO" id="GO:0016787">
    <property type="term" value="F:hydrolase activity"/>
    <property type="evidence" value="ECO:0007669"/>
    <property type="project" value="UniProtKB-KW"/>
</dbReference>
<feature type="binding site" evidence="3">
    <location>
        <position position="26"/>
    </location>
    <ligand>
        <name>a divalent metal cation</name>
        <dbReference type="ChEBI" id="CHEBI:60240"/>
        <label>1</label>
    </ligand>
</feature>
<keyword evidence="1 3" id="KW-0479">Metal-binding</keyword>
<evidence type="ECO:0000256" key="2">
    <source>
        <dbReference type="ARBA" id="ARBA00022801"/>
    </source>
</evidence>
<name>A0A7D9HFT5_PARCT</name>
<dbReference type="AlphaFoldDB" id="A0A7D9HFT5"/>
<keyword evidence="2" id="KW-0378">Hydrolase</keyword>
<reference evidence="5" key="1">
    <citation type="submission" date="2020-04" db="EMBL/GenBank/DDBJ databases">
        <authorList>
            <person name="Alioto T."/>
            <person name="Alioto T."/>
            <person name="Gomez Garrido J."/>
        </authorList>
    </citation>
    <scope>NUCLEOTIDE SEQUENCE</scope>
    <source>
        <strain evidence="5">A484AB</strain>
    </source>
</reference>
<dbReference type="PANTHER" id="PTHR10819">
    <property type="entry name" value="PHOSPHOTRIESTERASE-RELATED"/>
    <property type="match status" value="1"/>
</dbReference>
<comment type="caution">
    <text evidence="4">Lacks conserved residue(s) required for the propagation of feature annotation.</text>
</comment>
<comment type="similarity">
    <text evidence="4">Belongs to the metallo-dependent hydrolases superfamily. Phosphotriesterase family.</text>
</comment>
<dbReference type="Proteomes" id="UP001152795">
    <property type="component" value="Unassembled WGS sequence"/>
</dbReference>
<comment type="caution">
    <text evidence="5">The sequence shown here is derived from an EMBL/GenBank/DDBJ whole genome shotgun (WGS) entry which is preliminary data.</text>
</comment>
<proteinExistence type="inferred from homology"/>
<feature type="binding site" evidence="3">
    <location>
        <position position="167"/>
    </location>
    <ligand>
        <name>a divalent metal cation</name>
        <dbReference type="ChEBI" id="CHEBI:60240"/>
        <label>2</label>
    </ligand>
</feature>
<dbReference type="CDD" id="cd00530">
    <property type="entry name" value="PTE"/>
    <property type="match status" value="1"/>
</dbReference>
<evidence type="ECO:0000256" key="4">
    <source>
        <dbReference type="PROSITE-ProRule" id="PRU00679"/>
    </source>
</evidence>
<dbReference type="SUPFAM" id="SSF51556">
    <property type="entry name" value="Metallo-dependent hydrolases"/>
    <property type="match status" value="1"/>
</dbReference>
<dbReference type="EMBL" id="CACRXK020000466">
    <property type="protein sequence ID" value="CAB3982100.1"/>
    <property type="molecule type" value="Genomic_DNA"/>
</dbReference>
<feature type="binding site" evidence="3">
    <location>
        <position position="199"/>
    </location>
    <ligand>
        <name>a divalent metal cation</name>
        <dbReference type="ChEBI" id="CHEBI:60240"/>
        <label>2</label>
    </ligand>
</feature>
<gene>
    <name evidence="5" type="ORF">PACLA_8A078466</name>
</gene>
<organism evidence="5 6">
    <name type="scientific">Paramuricea clavata</name>
    <name type="common">Red gorgonian</name>
    <name type="synonym">Violescent sea-whip</name>
    <dbReference type="NCBI Taxonomy" id="317549"/>
    <lineage>
        <taxon>Eukaryota</taxon>
        <taxon>Metazoa</taxon>
        <taxon>Cnidaria</taxon>
        <taxon>Anthozoa</taxon>
        <taxon>Octocorallia</taxon>
        <taxon>Malacalcyonacea</taxon>
        <taxon>Plexauridae</taxon>
        <taxon>Paramuricea</taxon>
    </lineage>
</organism>
<dbReference type="PANTHER" id="PTHR10819:SF3">
    <property type="entry name" value="PHOSPHOTRIESTERASE-RELATED PROTEIN"/>
    <property type="match status" value="1"/>
</dbReference>
<dbReference type="InterPro" id="IPR032466">
    <property type="entry name" value="Metal_Hydrolase"/>
</dbReference>
<evidence type="ECO:0000313" key="5">
    <source>
        <dbReference type="EMBL" id="CAB3982100.1"/>
    </source>
</evidence>